<proteinExistence type="predicted"/>
<organism evidence="2 3">
    <name type="scientific">Dokdonella immobilis</name>
    <dbReference type="NCBI Taxonomy" id="578942"/>
    <lineage>
        <taxon>Bacteria</taxon>
        <taxon>Pseudomonadati</taxon>
        <taxon>Pseudomonadota</taxon>
        <taxon>Gammaproteobacteria</taxon>
        <taxon>Lysobacterales</taxon>
        <taxon>Rhodanobacteraceae</taxon>
        <taxon>Dokdonella</taxon>
    </lineage>
</organism>
<dbReference type="AlphaFoldDB" id="A0A1I5BEI9"/>
<protein>
    <recommendedName>
        <fullName evidence="4">YD repeat-containing protein</fullName>
    </recommendedName>
</protein>
<evidence type="ECO:0008006" key="4">
    <source>
        <dbReference type="Google" id="ProtNLM"/>
    </source>
</evidence>
<keyword evidence="3" id="KW-1185">Reference proteome</keyword>
<evidence type="ECO:0000313" key="3">
    <source>
        <dbReference type="Proteomes" id="UP000198575"/>
    </source>
</evidence>
<dbReference type="EMBL" id="FOVF01000075">
    <property type="protein sequence ID" value="SFN73135.1"/>
    <property type="molecule type" value="Genomic_DNA"/>
</dbReference>
<accession>A0A1I5BEI9</accession>
<evidence type="ECO:0000256" key="1">
    <source>
        <dbReference type="SAM" id="MobiDB-lite"/>
    </source>
</evidence>
<feature type="non-terminal residue" evidence="2">
    <location>
        <position position="33"/>
    </location>
</feature>
<sequence length="33" mass="3693">MRLQVEAEFGTDPDESTHYTYDGTGNEKTITDA</sequence>
<dbReference type="Pfam" id="PF05593">
    <property type="entry name" value="RHS_repeat"/>
    <property type="match status" value="1"/>
</dbReference>
<reference evidence="2 3" key="1">
    <citation type="submission" date="2016-10" db="EMBL/GenBank/DDBJ databases">
        <authorList>
            <person name="de Groot N.N."/>
        </authorList>
    </citation>
    <scope>NUCLEOTIDE SEQUENCE [LARGE SCALE GENOMIC DNA]</scope>
    <source>
        <strain evidence="2 3">CGMCC 1.7659</strain>
    </source>
</reference>
<evidence type="ECO:0000313" key="2">
    <source>
        <dbReference type="EMBL" id="SFN73135.1"/>
    </source>
</evidence>
<feature type="region of interest" description="Disordered" evidence="1">
    <location>
        <begin position="1"/>
        <end position="33"/>
    </location>
</feature>
<name>A0A1I5BEI9_9GAMM</name>
<dbReference type="Proteomes" id="UP000198575">
    <property type="component" value="Unassembled WGS sequence"/>
</dbReference>
<gene>
    <name evidence="2" type="ORF">SAMN05216289_1751</name>
</gene>
<dbReference type="InterPro" id="IPR031325">
    <property type="entry name" value="RHS_repeat"/>
</dbReference>